<evidence type="ECO:0000313" key="1">
    <source>
        <dbReference type="EMBL" id="BBI61801.1"/>
    </source>
</evidence>
<dbReference type="EMBL" id="AP019514">
    <property type="protein sequence ID" value="BBI61801.1"/>
    <property type="molecule type" value="Genomic_DNA"/>
</dbReference>
<accession>A0A455UB59</accession>
<sequence length="59" mass="6881">MFQERELLLQERRFQGDGKHDADKIAAGQLLEIVSESRRTIIQDILKDLFPSFEQAYGE</sequence>
<name>A0A455UB59_9GAMM</name>
<protein>
    <submittedName>
        <fullName evidence="1">Uncharacterized protein</fullName>
    </submittedName>
</protein>
<proteinExistence type="predicted"/>
<organism evidence="1 2">
    <name type="scientific">Vreelandella sulfidaeris</name>
    <dbReference type="NCBI Taxonomy" id="115553"/>
    <lineage>
        <taxon>Bacteria</taxon>
        <taxon>Pseudomonadati</taxon>
        <taxon>Pseudomonadota</taxon>
        <taxon>Gammaproteobacteria</taxon>
        <taxon>Oceanospirillales</taxon>
        <taxon>Halomonadaceae</taxon>
        <taxon>Vreelandella</taxon>
    </lineage>
</organism>
<reference evidence="1 2" key="1">
    <citation type="journal article" date="2019" name="Microbiol. Resour. Announc.">
        <title>Complete Genome Sequence of Halomonas sulfidaeris Strain Esulfide1 Isolated from a Metal Sulfide Rock at a Depth of 2,200 Meters, Obtained Using Nanopore Sequencing.</title>
        <authorList>
            <person name="Saito M."/>
            <person name="Nishigata A."/>
            <person name="Galipon J."/>
            <person name="Arakawa K."/>
        </authorList>
    </citation>
    <scope>NUCLEOTIDE SEQUENCE [LARGE SCALE GENOMIC DNA]</scope>
    <source>
        <strain evidence="1 2">ATCC BAA-803</strain>
    </source>
</reference>
<gene>
    <name evidence="1" type="ORF">HSBAA_31070</name>
</gene>
<dbReference type="Proteomes" id="UP000320231">
    <property type="component" value="Chromosome"/>
</dbReference>
<dbReference type="AlphaFoldDB" id="A0A455UB59"/>
<dbReference type="KEGG" id="hsr:HSBAA_31070"/>
<evidence type="ECO:0000313" key="2">
    <source>
        <dbReference type="Proteomes" id="UP000320231"/>
    </source>
</evidence>